<reference evidence="1 2" key="1">
    <citation type="submission" date="2022-08" db="EMBL/GenBank/DDBJ databases">
        <title>Proteogenomics of the novel Dehalobacterium formicoaceticum strain EZ94 highlights a key role of methyltransferases during anaerobic dichloromethane degradation.</title>
        <authorList>
            <person name="Wasmund K."/>
        </authorList>
    </citation>
    <scope>NUCLEOTIDE SEQUENCE [LARGE SCALE GENOMIC DNA]</scope>
    <source>
        <strain evidence="1 2">EZ94</strain>
    </source>
</reference>
<proteinExistence type="predicted"/>
<comment type="caution">
    <text evidence="1">The sequence shown here is derived from an EMBL/GenBank/DDBJ whole genome shotgun (WGS) entry which is preliminary data.</text>
</comment>
<dbReference type="RefSeq" id="WP_157677412.1">
    <property type="nucleotide sequence ID" value="NZ_CP022121.1"/>
</dbReference>
<accession>A0ABT1Y6F3</accession>
<evidence type="ECO:0000313" key="2">
    <source>
        <dbReference type="Proteomes" id="UP001524944"/>
    </source>
</evidence>
<dbReference type="Proteomes" id="UP001524944">
    <property type="component" value="Unassembled WGS sequence"/>
</dbReference>
<gene>
    <name evidence="1" type="ORF">NVS47_13165</name>
</gene>
<evidence type="ECO:0000313" key="1">
    <source>
        <dbReference type="EMBL" id="MCR6546447.1"/>
    </source>
</evidence>
<sequence>MDMVSGYGENIRADREYLNLNTDIIPIGHIFLPIGRHPVHFVDNFAKPLYALAK</sequence>
<organism evidence="1 2">
    <name type="scientific">Dehalobacterium formicoaceticum</name>
    <dbReference type="NCBI Taxonomy" id="51515"/>
    <lineage>
        <taxon>Bacteria</taxon>
        <taxon>Bacillati</taxon>
        <taxon>Bacillota</taxon>
        <taxon>Clostridia</taxon>
        <taxon>Eubacteriales</taxon>
        <taxon>Peptococcaceae</taxon>
        <taxon>Dehalobacterium</taxon>
    </lineage>
</organism>
<name>A0ABT1Y6F3_9FIRM</name>
<protein>
    <submittedName>
        <fullName evidence="1">Uncharacterized protein</fullName>
    </submittedName>
</protein>
<keyword evidence="2" id="KW-1185">Reference proteome</keyword>
<dbReference type="EMBL" id="JANPWE010000007">
    <property type="protein sequence ID" value="MCR6546447.1"/>
    <property type="molecule type" value="Genomic_DNA"/>
</dbReference>